<comment type="caution">
    <text evidence="1">The sequence shown here is derived from an EMBL/GenBank/DDBJ whole genome shotgun (WGS) entry which is preliminary data.</text>
</comment>
<evidence type="ECO:0000313" key="1">
    <source>
        <dbReference type="EMBL" id="KAF2462684.1"/>
    </source>
</evidence>
<keyword evidence="2" id="KW-1185">Reference proteome</keyword>
<sequence length="66" mass="7479">TGAMLSMLNSVKVLLGKDDRRDYRSAGVEQTMAAKYISAERRSLLLIITYPTKTYCNNWTTYLTPS</sequence>
<accession>A0ACB6Q798</accession>
<reference evidence="1" key="1">
    <citation type="journal article" date="2020" name="Stud. Mycol.">
        <title>101 Dothideomycetes genomes: a test case for predicting lifestyles and emergence of pathogens.</title>
        <authorList>
            <person name="Haridas S."/>
            <person name="Albert R."/>
            <person name="Binder M."/>
            <person name="Bloem J."/>
            <person name="Labutti K."/>
            <person name="Salamov A."/>
            <person name="Andreopoulos B."/>
            <person name="Baker S."/>
            <person name="Barry K."/>
            <person name="Bills G."/>
            <person name="Bluhm B."/>
            <person name="Cannon C."/>
            <person name="Castanera R."/>
            <person name="Culley D."/>
            <person name="Daum C."/>
            <person name="Ezra D."/>
            <person name="Gonzalez J."/>
            <person name="Henrissat B."/>
            <person name="Kuo A."/>
            <person name="Liang C."/>
            <person name="Lipzen A."/>
            <person name="Lutzoni F."/>
            <person name="Magnuson J."/>
            <person name="Mondo S."/>
            <person name="Nolan M."/>
            <person name="Ohm R."/>
            <person name="Pangilinan J."/>
            <person name="Park H.-J."/>
            <person name="Ramirez L."/>
            <person name="Alfaro M."/>
            <person name="Sun H."/>
            <person name="Tritt A."/>
            <person name="Yoshinaga Y."/>
            <person name="Zwiers L.-H."/>
            <person name="Turgeon B."/>
            <person name="Goodwin S."/>
            <person name="Spatafora J."/>
            <person name="Crous P."/>
            <person name="Grigoriev I."/>
        </authorList>
    </citation>
    <scope>NUCLEOTIDE SEQUENCE</scope>
    <source>
        <strain evidence="1">ATCC 200398</strain>
    </source>
</reference>
<name>A0ACB6Q798_9PLEO</name>
<gene>
    <name evidence="1" type="ORF">BDR25DRAFT_248285</name>
</gene>
<protein>
    <submittedName>
        <fullName evidence="1">Uncharacterized protein</fullName>
    </submittedName>
</protein>
<proteinExistence type="predicted"/>
<organism evidence="1 2">
    <name type="scientific">Lindgomyces ingoldianus</name>
    <dbReference type="NCBI Taxonomy" id="673940"/>
    <lineage>
        <taxon>Eukaryota</taxon>
        <taxon>Fungi</taxon>
        <taxon>Dikarya</taxon>
        <taxon>Ascomycota</taxon>
        <taxon>Pezizomycotina</taxon>
        <taxon>Dothideomycetes</taxon>
        <taxon>Pleosporomycetidae</taxon>
        <taxon>Pleosporales</taxon>
        <taxon>Lindgomycetaceae</taxon>
        <taxon>Lindgomyces</taxon>
    </lineage>
</organism>
<feature type="non-terminal residue" evidence="1">
    <location>
        <position position="1"/>
    </location>
</feature>
<dbReference type="EMBL" id="MU003568">
    <property type="protein sequence ID" value="KAF2462684.1"/>
    <property type="molecule type" value="Genomic_DNA"/>
</dbReference>
<dbReference type="Proteomes" id="UP000799755">
    <property type="component" value="Unassembled WGS sequence"/>
</dbReference>
<evidence type="ECO:0000313" key="2">
    <source>
        <dbReference type="Proteomes" id="UP000799755"/>
    </source>
</evidence>